<dbReference type="EMBL" id="BRXW01000026">
    <property type="protein sequence ID" value="GMI00762.1"/>
    <property type="molecule type" value="Genomic_DNA"/>
</dbReference>
<proteinExistence type="predicted"/>
<dbReference type="OrthoDB" id="46746at2759"/>
<keyword evidence="2" id="KW-1185">Reference proteome</keyword>
<evidence type="ECO:0000313" key="1">
    <source>
        <dbReference type="EMBL" id="GMI00762.1"/>
    </source>
</evidence>
<dbReference type="Proteomes" id="UP001165122">
    <property type="component" value="Unassembled WGS sequence"/>
</dbReference>
<comment type="caution">
    <text evidence="1">The sequence shown here is derived from an EMBL/GenBank/DDBJ whole genome shotgun (WGS) entry which is preliminary data.</text>
</comment>
<name>A0A9W7C2I6_9STRA</name>
<evidence type="ECO:0000313" key="2">
    <source>
        <dbReference type="Proteomes" id="UP001165122"/>
    </source>
</evidence>
<protein>
    <submittedName>
        <fullName evidence="1">Uncharacterized protein</fullName>
    </submittedName>
</protein>
<organism evidence="1 2">
    <name type="scientific">Triparma laevis f. longispina</name>
    <dbReference type="NCBI Taxonomy" id="1714387"/>
    <lineage>
        <taxon>Eukaryota</taxon>
        <taxon>Sar</taxon>
        <taxon>Stramenopiles</taxon>
        <taxon>Ochrophyta</taxon>
        <taxon>Bolidophyceae</taxon>
        <taxon>Parmales</taxon>
        <taxon>Triparmaceae</taxon>
        <taxon>Triparma</taxon>
    </lineage>
</organism>
<dbReference type="AlphaFoldDB" id="A0A9W7C2I6"/>
<accession>A0A9W7C2I6</accession>
<reference evidence="2" key="1">
    <citation type="journal article" date="2023" name="Commun. Biol.">
        <title>Genome analysis of Parmales, the sister group of diatoms, reveals the evolutionary specialization of diatoms from phago-mixotrophs to photoautotrophs.</title>
        <authorList>
            <person name="Ban H."/>
            <person name="Sato S."/>
            <person name="Yoshikawa S."/>
            <person name="Yamada K."/>
            <person name="Nakamura Y."/>
            <person name="Ichinomiya M."/>
            <person name="Sato N."/>
            <person name="Blanc-Mathieu R."/>
            <person name="Endo H."/>
            <person name="Kuwata A."/>
            <person name="Ogata H."/>
        </authorList>
    </citation>
    <scope>NUCLEOTIDE SEQUENCE [LARGE SCALE GENOMIC DNA]</scope>
    <source>
        <strain evidence="2">NIES 3700</strain>
    </source>
</reference>
<gene>
    <name evidence="1" type="ORF">TrLO_g9729</name>
</gene>
<sequence>MSTKGRRRSSLIRYKEKGECTVQQLAGTSGLDYHGPCKSIKTPGNFHFNVFKLIGKICGKTDYLLCVKASIIFVYDSKNLNSPMYSVNLASKTCSVRGKRVELYTNLLLDTAFKFSTLQEVEDFHVIVIRGIEVANTDEVKKKLKHPLVLDKRASTVFAKKISESTEKAAPKAEQGIKTEGMMYQNMGGVSGLGGLQGY</sequence>